<evidence type="ECO:0000313" key="8">
    <source>
        <dbReference type="Proteomes" id="UP000553980"/>
    </source>
</evidence>
<dbReference type="AlphaFoldDB" id="A0AB34YNG9"/>
<proteinExistence type="inferred from homology"/>
<evidence type="ECO:0000256" key="5">
    <source>
        <dbReference type="ARBA" id="ARBA00022729"/>
    </source>
</evidence>
<dbReference type="InterPro" id="IPR002491">
    <property type="entry name" value="ABC_transptr_periplasmic_BD"/>
</dbReference>
<evidence type="ECO:0000256" key="1">
    <source>
        <dbReference type="ARBA" id="ARBA00004196"/>
    </source>
</evidence>
<dbReference type="Gene3D" id="3.40.50.1980">
    <property type="entry name" value="Nitrogenase molybdenum iron protein domain"/>
    <property type="match status" value="2"/>
</dbReference>
<keyword evidence="8" id="KW-1185">Reference proteome</keyword>
<protein>
    <submittedName>
        <fullName evidence="7">Iron complex transport system substrate-binding protein</fullName>
    </submittedName>
</protein>
<dbReference type="GO" id="GO:0030288">
    <property type="term" value="C:outer membrane-bounded periplasmic space"/>
    <property type="evidence" value="ECO:0007669"/>
    <property type="project" value="TreeGrafter"/>
</dbReference>
<dbReference type="InterPro" id="IPR051313">
    <property type="entry name" value="Bact_iron-sidero_bind"/>
</dbReference>
<name>A0AB34YNG9_9HYPH</name>
<evidence type="ECO:0000256" key="4">
    <source>
        <dbReference type="ARBA" id="ARBA00022496"/>
    </source>
</evidence>
<comment type="similarity">
    <text evidence="2">Belongs to the bacterial solute-binding protein 8 family.</text>
</comment>
<evidence type="ECO:0000313" key="7">
    <source>
        <dbReference type="EMBL" id="MBB4092807.1"/>
    </source>
</evidence>
<dbReference type="Pfam" id="PF01497">
    <property type="entry name" value="Peripla_BP_2"/>
    <property type="match status" value="1"/>
</dbReference>
<accession>A0AB34YNG9</accession>
<dbReference type="PROSITE" id="PS50983">
    <property type="entry name" value="FE_B12_PBP"/>
    <property type="match status" value="1"/>
</dbReference>
<dbReference type="PANTHER" id="PTHR30532:SF1">
    <property type="entry name" value="IRON(3+)-HYDROXAMATE-BINDING PROTEIN FHUD"/>
    <property type="match status" value="1"/>
</dbReference>
<dbReference type="GO" id="GO:1901678">
    <property type="term" value="P:iron coordination entity transport"/>
    <property type="evidence" value="ECO:0007669"/>
    <property type="project" value="UniProtKB-ARBA"/>
</dbReference>
<keyword evidence="3" id="KW-0813">Transport</keyword>
<dbReference type="Proteomes" id="UP000553980">
    <property type="component" value="Unassembled WGS sequence"/>
</dbReference>
<dbReference type="PROSITE" id="PS51318">
    <property type="entry name" value="TAT"/>
    <property type="match status" value="1"/>
</dbReference>
<dbReference type="SUPFAM" id="SSF53807">
    <property type="entry name" value="Helical backbone' metal receptor"/>
    <property type="match status" value="1"/>
</dbReference>
<dbReference type="PRINTS" id="PR01715">
    <property type="entry name" value="FERRIBNDNGPP"/>
</dbReference>
<dbReference type="EMBL" id="JACIEX010000002">
    <property type="protein sequence ID" value="MBB4092807.1"/>
    <property type="molecule type" value="Genomic_DNA"/>
</dbReference>
<feature type="domain" description="Fe/B12 periplasmic-binding" evidence="6">
    <location>
        <begin position="35"/>
        <end position="303"/>
    </location>
</feature>
<dbReference type="InterPro" id="IPR006311">
    <property type="entry name" value="TAT_signal"/>
</dbReference>
<evidence type="ECO:0000259" key="6">
    <source>
        <dbReference type="PROSITE" id="PS50983"/>
    </source>
</evidence>
<keyword evidence="4" id="KW-0410">Iron transport</keyword>
<dbReference type="RefSeq" id="WP_235894835.1">
    <property type="nucleotide sequence ID" value="NZ_JACIEX010000002.1"/>
</dbReference>
<evidence type="ECO:0000256" key="2">
    <source>
        <dbReference type="ARBA" id="ARBA00008814"/>
    </source>
</evidence>
<dbReference type="PANTHER" id="PTHR30532">
    <property type="entry name" value="IRON III DICITRATE-BINDING PERIPLASMIC PROTEIN"/>
    <property type="match status" value="1"/>
</dbReference>
<gene>
    <name evidence="7" type="ORF">GGQ79_001292</name>
</gene>
<comment type="caution">
    <text evidence="7">The sequence shown here is derived from an EMBL/GenBank/DDBJ whole genome shotgun (WGS) entry which is preliminary data.</text>
</comment>
<sequence length="304" mass="32474">MLTRRQILLGLSAGPGLALCAGLSGFPARAASAPRIVAIDWAAAEAMLSFGIVPVGLSDTGFYRQRMASPVLPDGVADVGPFWEINLEALAALKPDFVIATDYNLVMTPRIADVARVELVPSITTPNVERYQLAVDILNRVADLCDQPRALAASVAEAAEQRFAAARSAIEGHRYPVGIMLPDIGGREMTMYGKGTLPDAVLRKLGLDNVWTGPVNGTGMARAGLDQLMANPDAAFLVVEIPSQKLQTERSLQQNTMWKLLGPVRNGRVAWLSQFHPFGGVPSAAHLADLIASALSAMVVREIR</sequence>
<organism evidence="7 8">
    <name type="scientific">Brucella pecoris</name>
    <dbReference type="NCBI Taxonomy" id="867683"/>
    <lineage>
        <taxon>Bacteria</taxon>
        <taxon>Pseudomonadati</taxon>
        <taxon>Pseudomonadota</taxon>
        <taxon>Alphaproteobacteria</taxon>
        <taxon>Hyphomicrobiales</taxon>
        <taxon>Brucellaceae</taxon>
        <taxon>Brucella/Ochrobactrum group</taxon>
        <taxon>Brucella</taxon>
    </lineage>
</organism>
<reference evidence="7 8" key="1">
    <citation type="submission" date="2020-08" db="EMBL/GenBank/DDBJ databases">
        <title>Genomic Encyclopedia of Type Strains, Phase IV (KMG-IV): sequencing the most valuable type-strain genomes for metagenomic binning, comparative biology and taxonomic classification.</title>
        <authorList>
            <person name="Goeker M."/>
        </authorList>
    </citation>
    <scope>NUCLEOTIDE SEQUENCE [LARGE SCALE GENOMIC DNA]</scope>
    <source>
        <strain evidence="7 8">DSM 23868</strain>
    </source>
</reference>
<keyword evidence="4" id="KW-0408">Iron</keyword>
<evidence type="ECO:0000256" key="3">
    <source>
        <dbReference type="ARBA" id="ARBA00022448"/>
    </source>
</evidence>
<comment type="subcellular location">
    <subcellularLocation>
        <location evidence="1">Cell envelope</location>
    </subcellularLocation>
</comment>
<keyword evidence="5" id="KW-0732">Signal</keyword>
<keyword evidence="4" id="KW-0406">Ion transport</keyword>